<proteinExistence type="predicted"/>
<dbReference type="Proteomes" id="UP000218209">
    <property type="component" value="Unassembled WGS sequence"/>
</dbReference>
<accession>A0A1X6P8K4</accession>
<reference evidence="1 2" key="1">
    <citation type="submission" date="2017-03" db="EMBL/GenBank/DDBJ databases">
        <title>WGS assembly of Porphyra umbilicalis.</title>
        <authorList>
            <person name="Brawley S.H."/>
            <person name="Blouin N.A."/>
            <person name="Ficko-Blean E."/>
            <person name="Wheeler G.L."/>
            <person name="Lohr M."/>
            <person name="Goodson H.V."/>
            <person name="Jenkins J.W."/>
            <person name="Blaby-Haas C.E."/>
            <person name="Helliwell K.E."/>
            <person name="Chan C."/>
            <person name="Marriage T."/>
            <person name="Bhattacharya D."/>
            <person name="Klein A.S."/>
            <person name="Badis Y."/>
            <person name="Brodie J."/>
            <person name="Cao Y."/>
            <person name="Collen J."/>
            <person name="Dittami S.M."/>
            <person name="Gachon C.M."/>
            <person name="Green B.R."/>
            <person name="Karpowicz S."/>
            <person name="Kim J.W."/>
            <person name="Kudahl U."/>
            <person name="Lin S."/>
            <person name="Michel G."/>
            <person name="Mittag M."/>
            <person name="Olson B.J."/>
            <person name="Pangilinan J."/>
            <person name="Peng Y."/>
            <person name="Qiu H."/>
            <person name="Shu S."/>
            <person name="Singer J.T."/>
            <person name="Smith A.G."/>
            <person name="Sprecher B.N."/>
            <person name="Wagner V."/>
            <person name="Wang W."/>
            <person name="Wang Z.-Y."/>
            <person name="Yan J."/>
            <person name="Yarish C."/>
            <person name="Zoeuner-Riek S."/>
            <person name="Zhuang Y."/>
            <person name="Zou Y."/>
            <person name="Lindquist E.A."/>
            <person name="Grimwood J."/>
            <person name="Barry K."/>
            <person name="Rokhsar D.S."/>
            <person name="Schmutz J."/>
            <person name="Stiller J.W."/>
            <person name="Grossman A.R."/>
            <person name="Prochnik S.E."/>
        </authorList>
    </citation>
    <scope>NUCLEOTIDE SEQUENCE [LARGE SCALE GENOMIC DNA]</scope>
    <source>
        <strain evidence="1">4086291</strain>
    </source>
</reference>
<evidence type="ECO:0008006" key="3">
    <source>
        <dbReference type="Google" id="ProtNLM"/>
    </source>
</evidence>
<organism evidence="1 2">
    <name type="scientific">Porphyra umbilicalis</name>
    <name type="common">Purple laver</name>
    <name type="synonym">Red alga</name>
    <dbReference type="NCBI Taxonomy" id="2786"/>
    <lineage>
        <taxon>Eukaryota</taxon>
        <taxon>Rhodophyta</taxon>
        <taxon>Bangiophyceae</taxon>
        <taxon>Bangiales</taxon>
        <taxon>Bangiaceae</taxon>
        <taxon>Porphyra</taxon>
    </lineage>
</organism>
<evidence type="ECO:0000313" key="2">
    <source>
        <dbReference type="Proteomes" id="UP000218209"/>
    </source>
</evidence>
<sequence>MLQAEAYIKFTGGTGTMKKVRPKTVYQFGGGKHDTVGCLDIRGPITAELIIIMAVDVIKLNVPFLLGLDTLDRYKMYFNNVTDELVFVNEGVSLPTTHSDGHVYYSWEWNPDILYTFPEFMRIHRHFFHASPERLYAFMRRAKNEDAVPGTLQRLQDVAAACDVCQCLAKEPGRFRAALPEGDVIFNRVVLIDLMFLNGRAVQHIVYKDTLFSAATFLRDGQ</sequence>
<protein>
    <recommendedName>
        <fullName evidence="3">GAG-pre-integrase domain-containing protein</fullName>
    </recommendedName>
</protein>
<dbReference type="EMBL" id="KV918849">
    <property type="protein sequence ID" value="OSX76963.1"/>
    <property type="molecule type" value="Genomic_DNA"/>
</dbReference>
<evidence type="ECO:0000313" key="1">
    <source>
        <dbReference type="EMBL" id="OSX76963.1"/>
    </source>
</evidence>
<name>A0A1X6P8K4_PORUM</name>
<keyword evidence="2" id="KW-1185">Reference proteome</keyword>
<dbReference type="OrthoDB" id="3780108at2759"/>
<gene>
    <name evidence="1" type="ORF">BU14_0166s0003</name>
</gene>
<dbReference type="AlphaFoldDB" id="A0A1X6P8K4"/>